<dbReference type="Gene3D" id="2.30.39.10">
    <property type="entry name" value="Alpha-1-antitrypsin, domain 1"/>
    <property type="match status" value="1"/>
</dbReference>
<dbReference type="SUPFAM" id="SSF56574">
    <property type="entry name" value="Serpins"/>
    <property type="match status" value="1"/>
</dbReference>
<evidence type="ECO:0000256" key="3">
    <source>
        <dbReference type="ARBA" id="ARBA00022900"/>
    </source>
</evidence>
<evidence type="ECO:0000256" key="2">
    <source>
        <dbReference type="ARBA" id="ARBA00022690"/>
    </source>
</evidence>
<gene>
    <name evidence="7" type="primary">LOC106468670</name>
</gene>
<dbReference type="RefSeq" id="XP_013784559.2">
    <property type="nucleotide sequence ID" value="XM_013929105.2"/>
</dbReference>
<dbReference type="InterPro" id="IPR023796">
    <property type="entry name" value="Serpin_dom"/>
</dbReference>
<reference evidence="7" key="1">
    <citation type="submission" date="2025-08" db="UniProtKB">
        <authorList>
            <consortium name="RefSeq"/>
        </authorList>
    </citation>
    <scope>IDENTIFICATION</scope>
    <source>
        <tissue evidence="7">Muscle</tissue>
    </source>
</reference>
<dbReference type="InterPro" id="IPR042185">
    <property type="entry name" value="Serpin_sf_2"/>
</dbReference>
<dbReference type="Pfam" id="PF00079">
    <property type="entry name" value="Serpin"/>
    <property type="match status" value="1"/>
</dbReference>
<proteinExistence type="inferred from homology"/>
<dbReference type="InterPro" id="IPR000215">
    <property type="entry name" value="Serpin_fam"/>
</dbReference>
<keyword evidence="6" id="KW-1185">Reference proteome</keyword>
<protein>
    <submittedName>
        <fullName evidence="7">Serpin B6-like</fullName>
    </submittedName>
</protein>
<evidence type="ECO:0000259" key="5">
    <source>
        <dbReference type="SMART" id="SM00093"/>
    </source>
</evidence>
<accession>A0ABM1BLR6</accession>
<organism evidence="6 7">
    <name type="scientific">Limulus polyphemus</name>
    <name type="common">Atlantic horseshoe crab</name>
    <dbReference type="NCBI Taxonomy" id="6850"/>
    <lineage>
        <taxon>Eukaryota</taxon>
        <taxon>Metazoa</taxon>
        <taxon>Ecdysozoa</taxon>
        <taxon>Arthropoda</taxon>
        <taxon>Chelicerata</taxon>
        <taxon>Merostomata</taxon>
        <taxon>Xiphosura</taxon>
        <taxon>Limulidae</taxon>
        <taxon>Limulus</taxon>
    </lineage>
</organism>
<evidence type="ECO:0000313" key="7">
    <source>
        <dbReference type="RefSeq" id="XP_013784559.2"/>
    </source>
</evidence>
<dbReference type="PANTHER" id="PTHR11461">
    <property type="entry name" value="SERINE PROTEASE INHIBITOR, SERPIN"/>
    <property type="match status" value="1"/>
</dbReference>
<dbReference type="PROSITE" id="PS00284">
    <property type="entry name" value="SERPIN"/>
    <property type="match status" value="1"/>
</dbReference>
<evidence type="ECO:0000256" key="4">
    <source>
        <dbReference type="RuleBase" id="RU000411"/>
    </source>
</evidence>
<dbReference type="InterPro" id="IPR042178">
    <property type="entry name" value="Serpin_sf_1"/>
</dbReference>
<comment type="similarity">
    <text evidence="1 4">Belongs to the serpin family.</text>
</comment>
<dbReference type="Gene3D" id="3.30.497.10">
    <property type="entry name" value="Antithrombin, subunit I, domain 2"/>
    <property type="match status" value="1"/>
</dbReference>
<evidence type="ECO:0000256" key="1">
    <source>
        <dbReference type="ARBA" id="ARBA00009500"/>
    </source>
</evidence>
<name>A0ABM1BLR6_LIMPO</name>
<evidence type="ECO:0000313" key="6">
    <source>
        <dbReference type="Proteomes" id="UP000694941"/>
    </source>
</evidence>
<dbReference type="InterPro" id="IPR023795">
    <property type="entry name" value="Serpin_CS"/>
</dbReference>
<dbReference type="GeneID" id="106468670"/>
<dbReference type="Proteomes" id="UP000694941">
    <property type="component" value="Unplaced"/>
</dbReference>
<keyword evidence="3" id="KW-0722">Serine protease inhibitor</keyword>
<dbReference type="PANTHER" id="PTHR11461:SF211">
    <property type="entry name" value="GH10112P-RELATED"/>
    <property type="match status" value="1"/>
</dbReference>
<dbReference type="SMART" id="SM00093">
    <property type="entry name" value="SERPIN"/>
    <property type="match status" value="1"/>
</dbReference>
<keyword evidence="2" id="KW-0646">Protease inhibitor</keyword>
<dbReference type="InterPro" id="IPR036186">
    <property type="entry name" value="Serpin_sf"/>
</dbReference>
<sequence length="425" mass="47472">MLNSIYMIVCKIWKRLFVDLGISMTSNSIRYWGVFVVLLILWRSSEEVGEIETQSEVGLINLAKIVNQIGFQLYPEIAGDGNVFFSPFSLSSLFGMLYLGTRGPQSQVIGEKLGFEGTNFGGKDVHETFKELTALLADNSIYVANGVFLQSGLKILDSYKTKLGQYYDGKLTELDFANNLDVATNYINHWVSQKTRNKISELFSGNSLGGAILVALNVIYFKESWSLKFNPINTNPTTFFNLNGEEVMVPMMAQKATFLYGFNSDLMIHVLDILYTGNKTSMLLVLPEENVDLSFVERALNPEFLNRLSKELENTLVDLSLPRFKLSLKYEDNELKRALSAIGLLGFFSLDYSGIGEDRGLTLSDVVHKAVLEVNEEGTEAAAVSGAVFRGVPIVRVNHPFLFFIKDRQTGLVLFMGRVNNMPSA</sequence>
<feature type="domain" description="Serpin" evidence="5">
    <location>
        <begin position="71"/>
        <end position="422"/>
    </location>
</feature>